<gene>
    <name evidence="2" type="ORF">ACFQMN_11545</name>
</gene>
<protein>
    <submittedName>
        <fullName evidence="2">DUF3794 domain-containing protein</fullName>
    </submittedName>
</protein>
<dbReference type="RefSeq" id="WP_289216663.1">
    <property type="nucleotide sequence ID" value="NZ_JAPVRC010000007.1"/>
</dbReference>
<name>A0ABW2K5S6_9BACI</name>
<dbReference type="Proteomes" id="UP001596494">
    <property type="component" value="Unassembled WGS sequence"/>
</dbReference>
<evidence type="ECO:0000259" key="1">
    <source>
        <dbReference type="Pfam" id="PF12673"/>
    </source>
</evidence>
<evidence type="ECO:0000313" key="3">
    <source>
        <dbReference type="Proteomes" id="UP001596494"/>
    </source>
</evidence>
<dbReference type="EMBL" id="JBHTBY010000009">
    <property type="protein sequence ID" value="MFC7321517.1"/>
    <property type="molecule type" value="Genomic_DNA"/>
</dbReference>
<organism evidence="2 3">
    <name type="scientific">Halobacillus campisalis</name>
    <dbReference type="NCBI Taxonomy" id="435909"/>
    <lineage>
        <taxon>Bacteria</taxon>
        <taxon>Bacillati</taxon>
        <taxon>Bacillota</taxon>
        <taxon>Bacilli</taxon>
        <taxon>Bacillales</taxon>
        <taxon>Bacillaceae</taxon>
        <taxon>Halobacillus</taxon>
    </lineage>
</organism>
<comment type="caution">
    <text evidence="2">The sequence shown here is derived from an EMBL/GenBank/DDBJ whole genome shotgun (WGS) entry which is preliminary data.</text>
</comment>
<dbReference type="Pfam" id="PF12673">
    <property type="entry name" value="SipL"/>
    <property type="match status" value="1"/>
</dbReference>
<feature type="domain" description="SipL SPOCS" evidence="1">
    <location>
        <begin position="45"/>
        <end position="129"/>
    </location>
</feature>
<reference evidence="3" key="1">
    <citation type="journal article" date="2019" name="Int. J. Syst. Evol. Microbiol.">
        <title>The Global Catalogue of Microorganisms (GCM) 10K type strain sequencing project: providing services to taxonomists for standard genome sequencing and annotation.</title>
        <authorList>
            <consortium name="The Broad Institute Genomics Platform"/>
            <consortium name="The Broad Institute Genome Sequencing Center for Infectious Disease"/>
            <person name="Wu L."/>
            <person name="Ma J."/>
        </authorList>
    </citation>
    <scope>NUCLEOTIDE SEQUENCE [LARGE SCALE GENOMIC DNA]</scope>
    <source>
        <strain evidence="3">CCUG 73951</strain>
    </source>
</reference>
<accession>A0ABW2K5S6</accession>
<proteinExistence type="predicted"/>
<dbReference type="InterPro" id="IPR024300">
    <property type="entry name" value="SipL_SPOCS_dom"/>
</dbReference>
<keyword evidence="3" id="KW-1185">Reference proteome</keyword>
<evidence type="ECO:0000313" key="2">
    <source>
        <dbReference type="EMBL" id="MFC7321517.1"/>
    </source>
</evidence>
<sequence>MSSLKPNEMISYAGIATNNEFPEYPLAYKQFTIIENAFVPKPKPNIEEINKVSASVLIIETKVIESPYDTKLLVSGVVKQKITYTAEKPDQPVHSFHFDIPFCELVILEKKKKTPPHIDVKAFIEDIHVFSTLKRKIKICKVLCLCVINDPPYHPEPKHPCDYHNKR</sequence>